<evidence type="ECO:0000313" key="4">
    <source>
        <dbReference type="Proteomes" id="UP000249082"/>
    </source>
</evidence>
<gene>
    <name evidence="3" type="ORF">DI555_15595</name>
</gene>
<sequence>MNEKSIASRRANVLGVHSIDHFAVEVPDLDEARRFYTLFGLDVREADGRLELYAQGHPHRWAVLSQAGDAKRLRYLSFGIFADEEETFRGHLKRAGVEFIPAPDNAEAKGIWFRGFDGLPINVRVAEKATPAEKSRFSFTSSEPGKSGAIPNSKAPKVHPRRLSHFAIFTTDVNAAIDFYERTLGLRLSDKSEPAVAFLHGVHGSDHHLLALVLSDRRGMHHNSWDVGSVMEVGLGGASMARAGYGPNWGLGQHVLGANYFYYVRDPWGSFSEYSADIDFIPADVDWPSANHAPDDSMFLWGPDPFPEFIQNTEPAEA</sequence>
<dbReference type="Gene3D" id="3.10.180.10">
    <property type="entry name" value="2,3-Dihydroxybiphenyl 1,2-Dioxygenase, domain 1"/>
    <property type="match status" value="2"/>
</dbReference>
<protein>
    <submittedName>
        <fullName evidence="3">Metapyrocatechase</fullName>
    </submittedName>
</protein>
<dbReference type="InterPro" id="IPR029068">
    <property type="entry name" value="Glyas_Bleomycin-R_OHBP_Dase"/>
</dbReference>
<evidence type="ECO:0000259" key="2">
    <source>
        <dbReference type="PROSITE" id="PS51819"/>
    </source>
</evidence>
<dbReference type="InterPro" id="IPR037523">
    <property type="entry name" value="VOC_core"/>
</dbReference>
<feature type="domain" description="VOC" evidence="2">
    <location>
        <begin position="18"/>
        <end position="126"/>
    </location>
</feature>
<evidence type="ECO:0000313" key="3">
    <source>
        <dbReference type="EMBL" id="PZQ53712.1"/>
    </source>
</evidence>
<dbReference type="Pfam" id="PF00903">
    <property type="entry name" value="Glyoxalase"/>
    <property type="match status" value="2"/>
</dbReference>
<dbReference type="InterPro" id="IPR004360">
    <property type="entry name" value="Glyas_Fos-R_dOase_dom"/>
</dbReference>
<evidence type="ECO:0000256" key="1">
    <source>
        <dbReference type="SAM" id="MobiDB-lite"/>
    </source>
</evidence>
<dbReference type="PROSITE" id="PS51819">
    <property type="entry name" value="VOC"/>
    <property type="match status" value="2"/>
</dbReference>
<reference evidence="3 4" key="1">
    <citation type="submission" date="2017-08" db="EMBL/GenBank/DDBJ databases">
        <title>Infants hospitalized years apart are colonized by the same room-sourced microbial strains.</title>
        <authorList>
            <person name="Brooks B."/>
            <person name="Olm M.R."/>
            <person name="Firek B.A."/>
            <person name="Baker R."/>
            <person name="Thomas B.C."/>
            <person name="Morowitz M.J."/>
            <person name="Banfield J.F."/>
        </authorList>
    </citation>
    <scope>NUCLEOTIDE SEQUENCE [LARGE SCALE GENOMIC DNA]</scope>
    <source>
        <strain evidence="3">S2_005_002_R2_33</strain>
    </source>
</reference>
<feature type="region of interest" description="Disordered" evidence="1">
    <location>
        <begin position="134"/>
        <end position="156"/>
    </location>
</feature>
<dbReference type="EMBL" id="QFPX01000013">
    <property type="protein sequence ID" value="PZQ53712.1"/>
    <property type="molecule type" value="Genomic_DNA"/>
</dbReference>
<comment type="caution">
    <text evidence="3">The sequence shown here is derived from an EMBL/GenBank/DDBJ whole genome shotgun (WGS) entry which is preliminary data.</text>
</comment>
<feature type="domain" description="VOC" evidence="2">
    <location>
        <begin position="162"/>
        <end position="277"/>
    </location>
</feature>
<dbReference type="SUPFAM" id="SSF54593">
    <property type="entry name" value="Glyoxalase/Bleomycin resistance protein/Dihydroxybiphenyl dioxygenase"/>
    <property type="match status" value="1"/>
</dbReference>
<dbReference type="AlphaFoldDB" id="A0A2W5NJW4"/>
<organism evidence="3 4">
    <name type="scientific">Novosphingobium pentaromativorans</name>
    <dbReference type="NCBI Taxonomy" id="205844"/>
    <lineage>
        <taxon>Bacteria</taxon>
        <taxon>Pseudomonadati</taxon>
        <taxon>Pseudomonadota</taxon>
        <taxon>Alphaproteobacteria</taxon>
        <taxon>Sphingomonadales</taxon>
        <taxon>Sphingomonadaceae</taxon>
        <taxon>Novosphingobium</taxon>
    </lineage>
</organism>
<proteinExistence type="predicted"/>
<dbReference type="Proteomes" id="UP000249082">
    <property type="component" value="Unassembled WGS sequence"/>
</dbReference>
<name>A0A2W5NJW4_9SPHN</name>
<accession>A0A2W5NJW4</accession>